<evidence type="ECO:0000259" key="6">
    <source>
        <dbReference type="PROSITE" id="PS51371"/>
    </source>
</evidence>
<dbReference type="NCBIfam" id="TIGR00254">
    <property type="entry name" value="GGDEF"/>
    <property type="match status" value="1"/>
</dbReference>
<dbReference type="InterPro" id="IPR001633">
    <property type="entry name" value="EAL_dom"/>
</dbReference>
<dbReference type="PANTHER" id="PTHR44757:SF2">
    <property type="entry name" value="BIOFILM ARCHITECTURE MAINTENANCE PROTEIN MBAA"/>
    <property type="match status" value="1"/>
</dbReference>
<feature type="domain" description="GGDEF" evidence="5">
    <location>
        <begin position="449"/>
        <end position="583"/>
    </location>
</feature>
<evidence type="ECO:0000259" key="3">
    <source>
        <dbReference type="PROSITE" id="PS50113"/>
    </source>
</evidence>
<dbReference type="PANTHER" id="PTHR44757">
    <property type="entry name" value="DIGUANYLATE CYCLASE DGCP"/>
    <property type="match status" value="1"/>
</dbReference>
<dbReference type="InterPro" id="IPR035919">
    <property type="entry name" value="EAL_sf"/>
</dbReference>
<evidence type="ECO:0000256" key="1">
    <source>
        <dbReference type="PROSITE-ProRule" id="PRU00703"/>
    </source>
</evidence>
<dbReference type="PROSITE" id="PS50883">
    <property type="entry name" value="EAL"/>
    <property type="match status" value="1"/>
</dbReference>
<dbReference type="SUPFAM" id="SSF55785">
    <property type="entry name" value="PYP-like sensor domain (PAS domain)"/>
    <property type="match status" value="1"/>
</dbReference>
<dbReference type="Pfam" id="PF13426">
    <property type="entry name" value="PAS_9"/>
    <property type="match status" value="1"/>
</dbReference>
<accession>A0A2N3LCM4</accession>
<feature type="domain" description="CBS" evidence="6">
    <location>
        <begin position="19"/>
        <end position="76"/>
    </location>
</feature>
<dbReference type="EMBL" id="NXGX01000001">
    <property type="protein sequence ID" value="PKR60477.1"/>
    <property type="molecule type" value="Genomic_DNA"/>
</dbReference>
<dbReference type="Pfam" id="PF00571">
    <property type="entry name" value="CBS"/>
    <property type="match status" value="3"/>
</dbReference>
<keyword evidence="7" id="KW-0808">Transferase</keyword>
<proteinExistence type="predicted"/>
<dbReference type="AlphaFoldDB" id="A0A2N3LCM4"/>
<dbReference type="SMART" id="SM00116">
    <property type="entry name" value="CBS"/>
    <property type="match status" value="3"/>
</dbReference>
<dbReference type="InterPro" id="IPR046342">
    <property type="entry name" value="CBS_dom_sf"/>
</dbReference>
<dbReference type="PROSITE" id="PS50887">
    <property type="entry name" value="GGDEF"/>
    <property type="match status" value="1"/>
</dbReference>
<dbReference type="InterPro" id="IPR035965">
    <property type="entry name" value="PAS-like_dom_sf"/>
</dbReference>
<dbReference type="Gene3D" id="3.30.70.270">
    <property type="match status" value="1"/>
</dbReference>
<dbReference type="Pfam" id="PF00563">
    <property type="entry name" value="EAL"/>
    <property type="match status" value="1"/>
</dbReference>
<dbReference type="SUPFAM" id="SSF141868">
    <property type="entry name" value="EAL domain-like"/>
    <property type="match status" value="1"/>
</dbReference>
<dbReference type="GO" id="GO:0016301">
    <property type="term" value="F:kinase activity"/>
    <property type="evidence" value="ECO:0007669"/>
    <property type="project" value="UniProtKB-KW"/>
</dbReference>
<gene>
    <name evidence="7" type="ORF">COO92_00855</name>
</gene>
<evidence type="ECO:0000259" key="4">
    <source>
        <dbReference type="PROSITE" id="PS50883"/>
    </source>
</evidence>
<evidence type="ECO:0000313" key="7">
    <source>
        <dbReference type="EMBL" id="PKR60477.1"/>
    </source>
</evidence>
<dbReference type="InterPro" id="IPR029787">
    <property type="entry name" value="Nucleotide_cyclase"/>
</dbReference>
<dbReference type="InterPro" id="IPR001610">
    <property type="entry name" value="PAC"/>
</dbReference>
<keyword evidence="1" id="KW-0129">CBS domain</keyword>
<dbReference type="SMART" id="SM00052">
    <property type="entry name" value="EAL"/>
    <property type="match status" value="1"/>
</dbReference>
<feature type="domain" description="EAL" evidence="4">
    <location>
        <begin position="592"/>
        <end position="847"/>
    </location>
</feature>
<keyword evidence="8" id="KW-1185">Reference proteome</keyword>
<dbReference type="CDD" id="cd01948">
    <property type="entry name" value="EAL"/>
    <property type="match status" value="1"/>
</dbReference>
<sequence length="851" mass="94797">MTRPHLDDSQSDPLTVGTLSPEKVLSCAPDLPLGRAVALMKDNNCSSIVVVRSNKPVGIITEKDILSLPADSHSALIAPIENRMSRPAHTISVHASQKTAIVRMRDLNVRHLITVDEQGHLAGIISQTDLIRQVAVSKALSANDVETAIRSSTLFVDAQIPVQDLRLKMHLEKCDNAIVTGFNPDLPSAQQTGIITERDILRHLVEGRDAQTAGDIATRPVKMVTHDVNLNEARNIMLRDKIRHLVVRNRHKEVIGVLSFADLLQFIEQDYFSHLRTLTEDRNSDGAKARRSLLLARKLIETSPDCVMVCNALGAIEAINPAFTRVTGYQAEEVIGQNPRFLQSGRQNKAFYKKLWTDVLRTGKWEGEIWNRRKSGEVYPEWLSIMAIRDADGTTSHYASIFTDISGREKNREDILRLAHTDELTGMPNRRRFSELLSHHIGRSRHHGMRLTVIMLDIDNFQRVNSALGHTDGDDVLIEVARRIGRELGPDAVVARVGADEYAAILPDIDTANEARMLSERLLGRLGEPHLTRKGTDLYLSASIGIACFPEDANDTSTLLRNAELAMMQAKEQGRNRVSRYSRGLHAKKGEALALETALRHALDNQEFYLAYQPQFDACSQELCGVEALLRWTTPDGTIIPPSTFIPIAEEIGIIGELGRWVMRTACRQLVNWRKQGLLNLRLAVNVSVQQFYGTVDFAEQLRAILLDKGIAANRLEIEITESLFMRNIDDMRAKLQRVHDLGVKISLDDFGTGFSSLSYLRSLPFDSIKLDRSFVLDIDDGKDGQALALTIINMAKNLDKTCVAEGVENHHQLSFLRNAGCDLIQGYLLGKPMSAEDISALAKNQHSLAP</sequence>
<dbReference type="Gene3D" id="3.10.580.10">
    <property type="entry name" value="CBS-domain"/>
    <property type="match status" value="2"/>
</dbReference>
<feature type="domain" description="PAC" evidence="3">
    <location>
        <begin position="365"/>
        <end position="417"/>
    </location>
</feature>
<evidence type="ECO:0000313" key="8">
    <source>
        <dbReference type="Proteomes" id="UP000233332"/>
    </source>
</evidence>
<dbReference type="SMART" id="SM00091">
    <property type="entry name" value="PAS"/>
    <property type="match status" value="1"/>
</dbReference>
<dbReference type="InterPro" id="IPR000644">
    <property type="entry name" value="CBS_dom"/>
</dbReference>
<evidence type="ECO:0000259" key="2">
    <source>
        <dbReference type="PROSITE" id="PS50112"/>
    </source>
</evidence>
<dbReference type="SUPFAM" id="SSF55073">
    <property type="entry name" value="Nucleotide cyclase"/>
    <property type="match status" value="1"/>
</dbReference>
<reference evidence="7 8" key="1">
    <citation type="submission" date="2017-09" db="EMBL/GenBank/DDBJ databases">
        <title>Biodiversity and function of Thalassospira species in the particle-attached aromatic-hydrocarbon-degrading consortia from the surface seawater of the China South Sea.</title>
        <authorList>
            <person name="Dong C."/>
            <person name="Lai Q."/>
            <person name="Shao Z."/>
        </authorList>
    </citation>
    <scope>NUCLEOTIDE SEQUENCE [LARGE SCALE GENOMIC DNA]</scope>
    <source>
        <strain evidence="7 8">139Z-12</strain>
    </source>
</reference>
<dbReference type="InterPro" id="IPR052155">
    <property type="entry name" value="Biofilm_reg_signaling"/>
</dbReference>
<dbReference type="SMART" id="SM00086">
    <property type="entry name" value="PAC"/>
    <property type="match status" value="1"/>
</dbReference>
<feature type="domain" description="PAS" evidence="2">
    <location>
        <begin position="292"/>
        <end position="338"/>
    </location>
</feature>
<evidence type="ECO:0000259" key="5">
    <source>
        <dbReference type="PROSITE" id="PS50887"/>
    </source>
</evidence>
<feature type="domain" description="CBS" evidence="6">
    <location>
        <begin position="84"/>
        <end position="140"/>
    </location>
</feature>
<dbReference type="CDD" id="cd01949">
    <property type="entry name" value="GGDEF"/>
    <property type="match status" value="1"/>
</dbReference>
<protein>
    <submittedName>
        <fullName evidence="7">Histidine kinase</fullName>
    </submittedName>
</protein>
<organism evidence="7 8">
    <name type="scientific">Thalassospira lohafexi</name>
    <dbReference type="NCBI Taxonomy" id="744227"/>
    <lineage>
        <taxon>Bacteria</taxon>
        <taxon>Pseudomonadati</taxon>
        <taxon>Pseudomonadota</taxon>
        <taxon>Alphaproteobacteria</taxon>
        <taxon>Rhodospirillales</taxon>
        <taxon>Thalassospiraceae</taxon>
        <taxon>Thalassospira</taxon>
    </lineage>
</organism>
<dbReference type="Gene3D" id="3.20.20.450">
    <property type="entry name" value="EAL domain"/>
    <property type="match status" value="1"/>
</dbReference>
<dbReference type="InterPro" id="IPR000160">
    <property type="entry name" value="GGDEF_dom"/>
</dbReference>
<dbReference type="SUPFAM" id="SSF54631">
    <property type="entry name" value="CBS-domain pair"/>
    <property type="match status" value="2"/>
</dbReference>
<dbReference type="Pfam" id="PF00990">
    <property type="entry name" value="GGDEF"/>
    <property type="match status" value="1"/>
</dbReference>
<feature type="domain" description="CBS" evidence="6">
    <location>
        <begin position="217"/>
        <end position="273"/>
    </location>
</feature>
<dbReference type="PROSITE" id="PS50112">
    <property type="entry name" value="PAS"/>
    <property type="match status" value="1"/>
</dbReference>
<dbReference type="InterPro" id="IPR000014">
    <property type="entry name" value="PAS"/>
</dbReference>
<comment type="caution">
    <text evidence="7">The sequence shown here is derived from an EMBL/GenBank/DDBJ whole genome shotgun (WGS) entry which is preliminary data.</text>
</comment>
<dbReference type="InterPro" id="IPR043128">
    <property type="entry name" value="Rev_trsase/Diguanyl_cyclase"/>
</dbReference>
<dbReference type="PROSITE" id="PS51371">
    <property type="entry name" value="CBS"/>
    <property type="match status" value="3"/>
</dbReference>
<dbReference type="SMART" id="SM00267">
    <property type="entry name" value="GGDEF"/>
    <property type="match status" value="1"/>
</dbReference>
<dbReference type="CDD" id="cd00130">
    <property type="entry name" value="PAS"/>
    <property type="match status" value="1"/>
</dbReference>
<dbReference type="InterPro" id="IPR000700">
    <property type="entry name" value="PAS-assoc_C"/>
</dbReference>
<dbReference type="NCBIfam" id="TIGR00229">
    <property type="entry name" value="sensory_box"/>
    <property type="match status" value="1"/>
</dbReference>
<dbReference type="Gene3D" id="3.30.450.20">
    <property type="entry name" value="PAS domain"/>
    <property type="match status" value="1"/>
</dbReference>
<dbReference type="PROSITE" id="PS50113">
    <property type="entry name" value="PAC"/>
    <property type="match status" value="1"/>
</dbReference>
<name>A0A2N3LCM4_9PROT</name>
<dbReference type="RefSeq" id="WP_101299972.1">
    <property type="nucleotide sequence ID" value="NZ_NXGX01000001.1"/>
</dbReference>
<keyword evidence="7" id="KW-0418">Kinase</keyword>
<dbReference type="Proteomes" id="UP000233332">
    <property type="component" value="Unassembled WGS sequence"/>
</dbReference>